<protein>
    <submittedName>
        <fullName evidence="1">Uncharacterized protein</fullName>
    </submittedName>
</protein>
<keyword evidence="2" id="KW-1185">Reference proteome</keyword>
<dbReference type="RefSeq" id="WP_188827996.1">
    <property type="nucleotide sequence ID" value="NZ_BMMW01000001.1"/>
</dbReference>
<evidence type="ECO:0000313" key="2">
    <source>
        <dbReference type="Proteomes" id="UP000612956"/>
    </source>
</evidence>
<proteinExistence type="predicted"/>
<evidence type="ECO:0000313" key="1">
    <source>
        <dbReference type="EMBL" id="GGK44303.1"/>
    </source>
</evidence>
<name>A0A917QDV7_9NOCA</name>
<comment type="caution">
    <text evidence="1">The sequence shown here is derived from an EMBL/GenBank/DDBJ whole genome shotgun (WGS) entry which is preliminary data.</text>
</comment>
<sequence length="130" mass="14517">MSHHTPPASDNAADVVMPWAPRDHRWSGEQARHDARIWADGDPIKLASIFIYRREGGNPAAIDDYKFPIADIIDGRPTKVFHAVSAAAGDLDKAHISDHDREIVKRRITELYLEAGKAFGDPGLRAPWDR</sequence>
<accession>A0A917QDV7</accession>
<gene>
    <name evidence="1" type="ORF">GCM10011591_14790</name>
</gene>
<dbReference type="AlphaFoldDB" id="A0A917QDV7"/>
<organism evidence="1 2">
    <name type="scientific">Nocardia camponoti</name>
    <dbReference type="NCBI Taxonomy" id="1616106"/>
    <lineage>
        <taxon>Bacteria</taxon>
        <taxon>Bacillati</taxon>
        <taxon>Actinomycetota</taxon>
        <taxon>Actinomycetes</taxon>
        <taxon>Mycobacteriales</taxon>
        <taxon>Nocardiaceae</taxon>
        <taxon>Nocardia</taxon>
    </lineage>
</organism>
<dbReference type="EMBL" id="BMMW01000001">
    <property type="protein sequence ID" value="GGK44303.1"/>
    <property type="molecule type" value="Genomic_DNA"/>
</dbReference>
<dbReference type="Proteomes" id="UP000612956">
    <property type="component" value="Unassembled WGS sequence"/>
</dbReference>
<reference evidence="1" key="1">
    <citation type="journal article" date="2014" name="Int. J. Syst. Evol. Microbiol.">
        <title>Complete genome sequence of Corynebacterium casei LMG S-19264T (=DSM 44701T), isolated from a smear-ripened cheese.</title>
        <authorList>
            <consortium name="US DOE Joint Genome Institute (JGI-PGF)"/>
            <person name="Walter F."/>
            <person name="Albersmeier A."/>
            <person name="Kalinowski J."/>
            <person name="Ruckert C."/>
        </authorList>
    </citation>
    <scope>NUCLEOTIDE SEQUENCE</scope>
    <source>
        <strain evidence="1">CGMCC 4.7278</strain>
    </source>
</reference>
<reference evidence="1" key="2">
    <citation type="submission" date="2020-09" db="EMBL/GenBank/DDBJ databases">
        <authorList>
            <person name="Sun Q."/>
            <person name="Zhou Y."/>
        </authorList>
    </citation>
    <scope>NUCLEOTIDE SEQUENCE</scope>
    <source>
        <strain evidence="1">CGMCC 4.7278</strain>
    </source>
</reference>